<evidence type="ECO:0000313" key="6">
    <source>
        <dbReference type="EMBL" id="UNY97834.1"/>
    </source>
</evidence>
<evidence type="ECO:0000259" key="5">
    <source>
        <dbReference type="Pfam" id="PF17678"/>
    </source>
</evidence>
<organism evidence="6 7">
    <name type="scientific">Zhouia spongiae</name>
    <dbReference type="NCBI Taxonomy" id="2202721"/>
    <lineage>
        <taxon>Bacteria</taxon>
        <taxon>Pseudomonadati</taxon>
        <taxon>Bacteroidota</taxon>
        <taxon>Flavobacteriia</taxon>
        <taxon>Flavobacteriales</taxon>
        <taxon>Flavobacteriaceae</taxon>
        <taxon>Zhouia</taxon>
    </lineage>
</organism>
<dbReference type="SUPFAM" id="SSF48208">
    <property type="entry name" value="Six-hairpin glycosidases"/>
    <property type="match status" value="1"/>
</dbReference>
<protein>
    <submittedName>
        <fullName evidence="6">GH92 family glycosyl hydrolase</fullName>
        <ecNumber evidence="6">3.2.1.-</ecNumber>
    </submittedName>
</protein>
<keyword evidence="6" id="KW-0326">Glycosidase</keyword>
<dbReference type="Gene3D" id="3.30.2080.10">
    <property type="entry name" value="GH92 mannosidase domain"/>
    <property type="match status" value="1"/>
</dbReference>
<feature type="domain" description="Glycosyl hydrolase family 92 N-terminal" evidence="5">
    <location>
        <begin position="41"/>
        <end position="283"/>
    </location>
</feature>
<evidence type="ECO:0000256" key="1">
    <source>
        <dbReference type="ARBA" id="ARBA00001913"/>
    </source>
</evidence>
<dbReference type="Pfam" id="PF07971">
    <property type="entry name" value="Glyco_hydro_92"/>
    <property type="match status" value="1"/>
</dbReference>
<dbReference type="GO" id="GO:0016798">
    <property type="term" value="F:hydrolase activity, acting on glycosyl bonds"/>
    <property type="evidence" value="ECO:0007669"/>
    <property type="project" value="UniProtKB-KW"/>
</dbReference>
<dbReference type="PANTHER" id="PTHR12143:SF39">
    <property type="entry name" value="SECRETED PROTEIN"/>
    <property type="match status" value="1"/>
</dbReference>
<dbReference type="Gene3D" id="1.20.1050.60">
    <property type="entry name" value="alpha-1,2-mannosidase"/>
    <property type="match status" value="1"/>
</dbReference>
<dbReference type="Gene3D" id="2.70.98.10">
    <property type="match status" value="1"/>
</dbReference>
<reference evidence="6 7" key="1">
    <citation type="journal article" date="2018" name="Int. J. Syst. Evol. Microbiol.">
        <title>Zhouia spongiae sp. nov., isolated from a marine sponge.</title>
        <authorList>
            <person name="Zhuang L."/>
            <person name="Lin B."/>
            <person name="Qin F."/>
            <person name="Luo L."/>
        </authorList>
    </citation>
    <scope>NUCLEOTIDE SEQUENCE [LARGE SCALE GENOMIC DNA]</scope>
    <source>
        <strain evidence="6 7">HN-Y44</strain>
    </source>
</reference>
<dbReference type="Proteomes" id="UP000829476">
    <property type="component" value="Chromosome"/>
</dbReference>
<dbReference type="InterPro" id="IPR014718">
    <property type="entry name" value="GH-type_carb-bd"/>
</dbReference>
<dbReference type="Gene3D" id="1.20.1610.10">
    <property type="entry name" value="alpha-1,2-mannosidases domains"/>
    <property type="match status" value="1"/>
</dbReference>
<keyword evidence="3" id="KW-0106">Calcium</keyword>
<feature type="domain" description="Glycosyl hydrolase family 92" evidence="4">
    <location>
        <begin position="289"/>
        <end position="784"/>
    </location>
</feature>
<accession>A0ABY3YJ32</accession>
<dbReference type="RefSeq" id="WP_242936245.1">
    <property type="nucleotide sequence ID" value="NZ_CP094326.1"/>
</dbReference>
<comment type="subunit">
    <text evidence="2">Monomer.</text>
</comment>
<dbReference type="NCBIfam" id="TIGR01180">
    <property type="entry name" value="aman2_put"/>
    <property type="match status" value="1"/>
</dbReference>
<evidence type="ECO:0000256" key="3">
    <source>
        <dbReference type="ARBA" id="ARBA00022837"/>
    </source>
</evidence>
<keyword evidence="6" id="KW-0378">Hydrolase</keyword>
<dbReference type="InterPro" id="IPR012939">
    <property type="entry name" value="Glyco_hydro_92"/>
</dbReference>
<dbReference type="EC" id="3.2.1.-" evidence="6"/>
<name>A0ABY3YJ32_9FLAO</name>
<dbReference type="InterPro" id="IPR008928">
    <property type="entry name" value="6-hairpin_glycosidase_sf"/>
</dbReference>
<dbReference type="EMBL" id="CP094326">
    <property type="protein sequence ID" value="UNY97834.1"/>
    <property type="molecule type" value="Genomic_DNA"/>
</dbReference>
<dbReference type="InterPro" id="IPR005887">
    <property type="entry name" value="GH92_a_mannosidase_put"/>
</dbReference>
<proteinExistence type="predicted"/>
<comment type="cofactor">
    <cofactor evidence="1">
        <name>Ca(2+)</name>
        <dbReference type="ChEBI" id="CHEBI:29108"/>
    </cofactor>
</comment>
<evidence type="ECO:0000256" key="2">
    <source>
        <dbReference type="ARBA" id="ARBA00011245"/>
    </source>
</evidence>
<dbReference type="PROSITE" id="PS51257">
    <property type="entry name" value="PROKAR_LIPOPROTEIN"/>
    <property type="match status" value="1"/>
</dbReference>
<keyword evidence="7" id="KW-1185">Reference proteome</keyword>
<dbReference type="InterPro" id="IPR050883">
    <property type="entry name" value="PNGase"/>
</dbReference>
<evidence type="ECO:0000259" key="4">
    <source>
        <dbReference type="Pfam" id="PF07971"/>
    </source>
</evidence>
<dbReference type="InterPro" id="IPR041371">
    <property type="entry name" value="GH92_N"/>
</dbReference>
<evidence type="ECO:0000313" key="7">
    <source>
        <dbReference type="Proteomes" id="UP000829476"/>
    </source>
</evidence>
<sequence>MKYEINKHKWLVIIFFLMALLVVSCSKKEKIEKPLVALTQYVDPQIGSVHGRWFFYTPAARPFGMAKLAPHTNGYNSAGGWGPTGYDDRHTSIEGFGHFHEFQIGGLVFMPTVGSVKTVPGTLEDPDSGYRSRFNKPTEHAEVGYYRVRLNDYQIEAEITATERVGFHRYTFPKTDEANLIIDIGHKQGESGDVTDAFAQLVNENEIEGYIETYPEYVKFCDPGKRVKMYFVARLSKKPLAVGAFKDTVQNIDVPKTEGTDNGLFLRFSMQEGEQLEIQTGLSYTSVKNARLNLNVEAAERTFDDVHNESKVVWNQKLNNIVVEGGEEKDRIKFYTGLYHALLGRGLASDVNGNYPMADGGIGQISLDENGKPAYQHYNTDGMWGGFWNLSQLWALAFPSYFKEYLQSNIDLYKKRGWLHDGEAAGVYTNGVQTNFQGLLIASAYNVGIRDFDIQSGYKAALKNELDYHDRNLGNGKYDLSYFVKDHYIPHKDTIISNGWVFNFGASHTLEYSFSSYAVAQMAKQLKDSISYKKLISQAGYYKNLFDEKTKFIRPKLENGNFIQDFDPMKGWDGFQEGNAFQYTWYVPHDVQGLINLMGKQLFNERLEQMFTAARKSMFGGGSEEIHSFSGVEKLYNHGNQPCLHNPWLFNYSGKPWLTQKWVRTICNEFYGTEALHGYGVGQDEDQGQLGAWYVMAAMGLFDVQGHSNSDPTFQFGSPLFDKISIKLDSQYYQGNALVIEAVNQDPDNKYIQAAVFNGTPVNTNWISRKQLMKGGKLIFTLGKEPNKNWGVQSLPPSMSNLKN</sequence>
<dbReference type="Pfam" id="PF17678">
    <property type="entry name" value="Glyco_hydro_92N"/>
    <property type="match status" value="1"/>
</dbReference>
<dbReference type="PANTHER" id="PTHR12143">
    <property type="entry name" value="PEPTIDE N-GLYCANASE PNGASE -RELATED"/>
    <property type="match status" value="1"/>
</dbReference>
<gene>
    <name evidence="6" type="ORF">MQE36_12140</name>
</gene>